<evidence type="ECO:0008006" key="4">
    <source>
        <dbReference type="Google" id="ProtNLM"/>
    </source>
</evidence>
<dbReference type="RefSeq" id="WP_282838933.1">
    <property type="nucleotide sequence ID" value="NZ_JASCXW010000005.1"/>
</dbReference>
<feature type="transmembrane region" description="Helical" evidence="1">
    <location>
        <begin position="20"/>
        <end position="42"/>
    </location>
</feature>
<keyword evidence="1" id="KW-1133">Transmembrane helix</keyword>
<name>A0AAW6UC38_9MOLU</name>
<dbReference type="Proteomes" id="UP001431532">
    <property type="component" value="Unassembled WGS sequence"/>
</dbReference>
<keyword evidence="1" id="KW-0472">Membrane</keyword>
<keyword evidence="1" id="KW-0812">Transmembrane</keyword>
<dbReference type="SUPFAM" id="SSF52833">
    <property type="entry name" value="Thioredoxin-like"/>
    <property type="match status" value="1"/>
</dbReference>
<evidence type="ECO:0000313" key="3">
    <source>
        <dbReference type="Proteomes" id="UP001431532"/>
    </source>
</evidence>
<comment type="caution">
    <text evidence="2">The sequence shown here is derived from an EMBL/GenBank/DDBJ whole genome shotgun (WGS) entry which is preliminary data.</text>
</comment>
<dbReference type="Gene3D" id="3.40.30.10">
    <property type="entry name" value="Glutaredoxin"/>
    <property type="match status" value="1"/>
</dbReference>
<dbReference type="AlphaFoldDB" id="A0AAW6UC38"/>
<evidence type="ECO:0000256" key="1">
    <source>
        <dbReference type="SAM" id="Phobius"/>
    </source>
</evidence>
<dbReference type="InterPro" id="IPR036249">
    <property type="entry name" value="Thioredoxin-like_sf"/>
</dbReference>
<proteinExistence type="predicted"/>
<keyword evidence="3" id="KW-1185">Reference proteome</keyword>
<reference evidence="2" key="1">
    <citation type="submission" date="2023-05" db="EMBL/GenBank/DDBJ databases">
        <title>Mariniplasma microaerophilum sp. nov., a novel anaerobic mollicute isolated from terrestrial mud volcano, Taman Peninsula, Russia.</title>
        <authorList>
            <person name="Khomyakova M.A."/>
            <person name="Merkel A.Y."/>
            <person name="Slobodkin A.I."/>
        </authorList>
    </citation>
    <scope>NUCLEOTIDE SEQUENCE</scope>
    <source>
        <strain evidence="2">M4Ah</strain>
    </source>
</reference>
<accession>A0AAW6UC38</accession>
<sequence length="197" mass="22677">MAVKKKKIKVDKYSKVQPKVPPLTIGIIIGSLVLIFALILIFRPTNQTVVYKSYNIFVSDSRFTEDHPFYQVNYKSSLFNKGLDKIIEQDEVVIVYVGYTGCQSCLVHIAPFQAYFESEGMDAYVDYIYYLDPSKNLKEFEAFQTAFSEVKQTTPQLIVFLNGEIIESFEPQSSEDMQLVNRSVRDFYRAAKAQIDE</sequence>
<dbReference type="EMBL" id="JASCXW010000005">
    <property type="protein sequence ID" value="MDI6452518.1"/>
    <property type="molecule type" value="Genomic_DNA"/>
</dbReference>
<organism evidence="2 3">
    <name type="scientific">Peloplasma aerotolerans</name>
    <dbReference type="NCBI Taxonomy" id="3044389"/>
    <lineage>
        <taxon>Bacteria</taxon>
        <taxon>Bacillati</taxon>
        <taxon>Mycoplasmatota</taxon>
        <taxon>Mollicutes</taxon>
        <taxon>Acholeplasmatales</taxon>
        <taxon>Acholeplasmataceae</taxon>
        <taxon>Peloplasma</taxon>
    </lineage>
</organism>
<gene>
    <name evidence="2" type="ORF">QJ521_02970</name>
</gene>
<protein>
    <recommendedName>
        <fullName evidence="4">Thioredoxin domain-containing protein</fullName>
    </recommendedName>
</protein>
<evidence type="ECO:0000313" key="2">
    <source>
        <dbReference type="EMBL" id="MDI6452518.1"/>
    </source>
</evidence>